<keyword evidence="1" id="KW-0472">Membrane</keyword>
<accession>A0A0C9YJ33</accession>
<feature type="transmembrane region" description="Helical" evidence="1">
    <location>
        <begin position="169"/>
        <end position="190"/>
    </location>
</feature>
<evidence type="ECO:0000256" key="1">
    <source>
        <dbReference type="SAM" id="Phobius"/>
    </source>
</evidence>
<name>A0A0C9YJ33_9AGAR</name>
<sequence length="194" mass="21902">MYIPPERLFTAGLNLGSSEPGDMIFGVLNAIWSWIMVILPTLSRVFEQPTEWTVNAFYAACDFRSYFSLPIVRLKLSSTTVHAHPHSIYLTCLSIFFGPIIVLLPLLLIYEIGVLLLFNLSFVSHGLLPGTVEDQYDSLHEHFMDSREKLFASVEVAASTFNTWTTNHLTLLITRVVAGTLGLYVLYAIWGEVW</sequence>
<keyword evidence="3" id="KW-1185">Reference proteome</keyword>
<keyword evidence="1" id="KW-1133">Transmembrane helix</keyword>
<evidence type="ECO:0000313" key="3">
    <source>
        <dbReference type="Proteomes" id="UP000054477"/>
    </source>
</evidence>
<dbReference type="OrthoDB" id="2977496at2759"/>
<evidence type="ECO:0000313" key="2">
    <source>
        <dbReference type="EMBL" id="KIK08063.1"/>
    </source>
</evidence>
<dbReference type="AlphaFoldDB" id="A0A0C9YJ33"/>
<dbReference type="Proteomes" id="UP000054477">
    <property type="component" value="Unassembled WGS sequence"/>
</dbReference>
<protein>
    <submittedName>
        <fullName evidence="2">Uncharacterized protein</fullName>
    </submittedName>
</protein>
<proteinExistence type="predicted"/>
<feature type="transmembrane region" description="Helical" evidence="1">
    <location>
        <begin position="88"/>
        <end position="110"/>
    </location>
</feature>
<reference evidence="2 3" key="1">
    <citation type="submission" date="2014-04" db="EMBL/GenBank/DDBJ databases">
        <authorList>
            <consortium name="DOE Joint Genome Institute"/>
            <person name="Kuo A."/>
            <person name="Kohler A."/>
            <person name="Nagy L.G."/>
            <person name="Floudas D."/>
            <person name="Copeland A."/>
            <person name="Barry K.W."/>
            <person name="Cichocki N."/>
            <person name="Veneault-Fourrey C."/>
            <person name="LaButti K."/>
            <person name="Lindquist E.A."/>
            <person name="Lipzen A."/>
            <person name="Lundell T."/>
            <person name="Morin E."/>
            <person name="Murat C."/>
            <person name="Sun H."/>
            <person name="Tunlid A."/>
            <person name="Henrissat B."/>
            <person name="Grigoriev I.V."/>
            <person name="Hibbett D.S."/>
            <person name="Martin F."/>
            <person name="Nordberg H.P."/>
            <person name="Cantor M.N."/>
            <person name="Hua S.X."/>
        </authorList>
    </citation>
    <scope>NUCLEOTIDE SEQUENCE [LARGE SCALE GENOMIC DNA]</scope>
    <source>
        <strain evidence="2 3">LaAM-08-1</strain>
    </source>
</reference>
<dbReference type="HOGENOM" id="CLU_121056_0_0_1"/>
<dbReference type="EMBL" id="KN838544">
    <property type="protein sequence ID" value="KIK08063.1"/>
    <property type="molecule type" value="Genomic_DNA"/>
</dbReference>
<gene>
    <name evidence="2" type="ORF">K443DRAFT_1956</name>
</gene>
<feature type="transmembrane region" description="Helical" evidence="1">
    <location>
        <begin position="23"/>
        <end position="42"/>
    </location>
</feature>
<organism evidence="2 3">
    <name type="scientific">Laccaria amethystina LaAM-08-1</name>
    <dbReference type="NCBI Taxonomy" id="1095629"/>
    <lineage>
        <taxon>Eukaryota</taxon>
        <taxon>Fungi</taxon>
        <taxon>Dikarya</taxon>
        <taxon>Basidiomycota</taxon>
        <taxon>Agaricomycotina</taxon>
        <taxon>Agaricomycetes</taxon>
        <taxon>Agaricomycetidae</taxon>
        <taxon>Agaricales</taxon>
        <taxon>Agaricineae</taxon>
        <taxon>Hydnangiaceae</taxon>
        <taxon>Laccaria</taxon>
    </lineage>
</organism>
<keyword evidence="1" id="KW-0812">Transmembrane</keyword>
<reference evidence="3" key="2">
    <citation type="submission" date="2015-01" db="EMBL/GenBank/DDBJ databases">
        <title>Evolutionary Origins and Diversification of the Mycorrhizal Mutualists.</title>
        <authorList>
            <consortium name="DOE Joint Genome Institute"/>
            <consortium name="Mycorrhizal Genomics Consortium"/>
            <person name="Kohler A."/>
            <person name="Kuo A."/>
            <person name="Nagy L.G."/>
            <person name="Floudas D."/>
            <person name="Copeland A."/>
            <person name="Barry K.W."/>
            <person name="Cichocki N."/>
            <person name="Veneault-Fourrey C."/>
            <person name="LaButti K."/>
            <person name="Lindquist E.A."/>
            <person name="Lipzen A."/>
            <person name="Lundell T."/>
            <person name="Morin E."/>
            <person name="Murat C."/>
            <person name="Riley R."/>
            <person name="Ohm R."/>
            <person name="Sun H."/>
            <person name="Tunlid A."/>
            <person name="Henrissat B."/>
            <person name="Grigoriev I.V."/>
            <person name="Hibbett D.S."/>
            <person name="Martin F."/>
        </authorList>
    </citation>
    <scope>NUCLEOTIDE SEQUENCE [LARGE SCALE GENOMIC DNA]</scope>
    <source>
        <strain evidence="3">LaAM-08-1</strain>
    </source>
</reference>